<reference evidence="2" key="1">
    <citation type="submission" date="2004-11" db="EMBL/GenBank/DDBJ databases">
        <title>The full-length cDNA sequences of Schistosoma japonicum genes.</title>
        <authorList>
            <person name="Han Z."/>
        </authorList>
    </citation>
    <scope>NUCLEOTIDE SEQUENCE</scope>
</reference>
<evidence type="ECO:0000313" key="2">
    <source>
        <dbReference type="EMBL" id="AAW27704.1"/>
    </source>
</evidence>
<sequence>MSMVLIYRIHSHFEHLFNYAEDMNILFYEYSHKYAKPWEWKNLAKFWGFTLDDIMAISYQDVGKNSYKQHTYRLLNIWLHGINDNQSPMNEFYLALTTIGRKRTAEQLRRRIHAFNKTYDKHKCKLS</sequence>
<dbReference type="AlphaFoldDB" id="Q5D902"/>
<dbReference type="CDD" id="cd01670">
    <property type="entry name" value="Death"/>
    <property type="match status" value="1"/>
</dbReference>
<dbReference type="PROSITE" id="PS50017">
    <property type="entry name" value="DEATH_DOMAIN"/>
    <property type="match status" value="1"/>
</dbReference>
<dbReference type="EMBL" id="AY815972">
    <property type="protein sequence ID" value="AAW27704.1"/>
    <property type="molecule type" value="mRNA"/>
</dbReference>
<organism evidence="2">
    <name type="scientific">Schistosoma japonicum</name>
    <name type="common">Blood fluke</name>
    <dbReference type="NCBI Taxonomy" id="6182"/>
    <lineage>
        <taxon>Eukaryota</taxon>
        <taxon>Metazoa</taxon>
        <taxon>Spiralia</taxon>
        <taxon>Lophotrochozoa</taxon>
        <taxon>Platyhelminthes</taxon>
        <taxon>Trematoda</taxon>
        <taxon>Digenea</taxon>
        <taxon>Strigeidida</taxon>
        <taxon>Schistosomatoidea</taxon>
        <taxon>Schistosomatidae</taxon>
        <taxon>Schistosoma</taxon>
    </lineage>
</organism>
<accession>Q5D902</accession>
<dbReference type="Gene3D" id="1.10.533.10">
    <property type="entry name" value="Death Domain, Fas"/>
    <property type="match status" value="1"/>
</dbReference>
<evidence type="ECO:0000259" key="1">
    <source>
        <dbReference type="PROSITE" id="PS50017"/>
    </source>
</evidence>
<reference evidence="2" key="2">
    <citation type="journal article" date="2006" name="PLoS Pathog.">
        <title>New perspectives on host-parasite interplay by comparative transcriptomic and proteomic analyses of Schistosoma japonicum.</title>
        <authorList>
            <person name="Liu F."/>
            <person name="Lu J."/>
            <person name="Hu W."/>
            <person name="Wang S.Y."/>
            <person name="Cui S.J."/>
            <person name="Chi M."/>
            <person name="Yan Q."/>
            <person name="Wang X.R."/>
            <person name="Song H.D."/>
            <person name="Xu X.N."/>
            <person name="Wang J.J."/>
            <person name="Zhang X.L."/>
            <person name="Zhang X."/>
            <person name="Wang Z.Q."/>
            <person name="Xue C.L."/>
            <person name="Brindley P.J."/>
            <person name="McManus D.P."/>
            <person name="Yang P.Y."/>
            <person name="Feng Z."/>
            <person name="Chen Z."/>
            <person name="Han Z.G."/>
        </authorList>
    </citation>
    <scope>NUCLEOTIDE SEQUENCE</scope>
</reference>
<proteinExistence type="evidence at transcript level"/>
<dbReference type="Pfam" id="PF00531">
    <property type="entry name" value="Death"/>
    <property type="match status" value="1"/>
</dbReference>
<dbReference type="InterPro" id="IPR000488">
    <property type="entry name" value="Death_dom"/>
</dbReference>
<feature type="domain" description="Death" evidence="1">
    <location>
        <begin position="39"/>
        <end position="112"/>
    </location>
</feature>
<dbReference type="SUPFAM" id="SSF47986">
    <property type="entry name" value="DEATH domain"/>
    <property type="match status" value="1"/>
</dbReference>
<protein>
    <submittedName>
        <fullName evidence="2">SJCHGC07041 protein</fullName>
    </submittedName>
</protein>
<dbReference type="InterPro" id="IPR011029">
    <property type="entry name" value="DEATH-like_dom_sf"/>
</dbReference>
<name>Q5D902_SCHJA</name>
<dbReference type="GO" id="GO:0007165">
    <property type="term" value="P:signal transduction"/>
    <property type="evidence" value="ECO:0007669"/>
    <property type="project" value="InterPro"/>
</dbReference>